<proteinExistence type="predicted"/>
<evidence type="ECO:0000313" key="1">
    <source>
        <dbReference type="EMBL" id="HGZ12549.1"/>
    </source>
</evidence>
<dbReference type="AlphaFoldDB" id="A0A7C5AN46"/>
<reference evidence="1" key="1">
    <citation type="journal article" date="2020" name="mSystems">
        <title>Genome- and Community-Level Interaction Insights into Carbon Utilization and Element Cycling Functions of Hydrothermarchaeota in Hydrothermal Sediment.</title>
        <authorList>
            <person name="Zhou Z."/>
            <person name="Liu Y."/>
            <person name="Xu W."/>
            <person name="Pan J."/>
            <person name="Luo Z.H."/>
            <person name="Li M."/>
        </authorList>
    </citation>
    <scope>NUCLEOTIDE SEQUENCE [LARGE SCALE GENOMIC DNA]</scope>
    <source>
        <strain evidence="1">SpSt-853</strain>
    </source>
</reference>
<accession>A0A7C5AN46</accession>
<dbReference type="InterPro" id="IPR007362">
    <property type="entry name" value="DUF429"/>
</dbReference>
<dbReference type="Pfam" id="PF04250">
    <property type="entry name" value="DUF429"/>
    <property type="match status" value="1"/>
</dbReference>
<name>A0A7C5AN46_9BACT</name>
<comment type="caution">
    <text evidence="1">The sequence shown here is derived from an EMBL/GenBank/DDBJ whole genome shotgun (WGS) entry which is preliminary data.</text>
</comment>
<sequence>MLPVHVVGADGCRAGWLAIKLAKEEDGGATVFPTFAELWGANRHAALILVDIPIGLRDEGPEARRCDQEARKILGPRKPSVFPVPCRSAVYQPDYDAAIKENRRLASKGIFRAVWQILPKIREVDALLQANPSARQTVRESHPEVCFWALNSGKPMAYSKKTAAGIAERQGLLTRVLARLSPRFRELLDRGSALLRPGVAPDDFLDALALAVTAWLGLTQGLSTLPPEPEKDAHGLPMEIVYVRLGPGAD</sequence>
<protein>
    <submittedName>
        <fullName evidence="1">DUF429 domain-containing protein</fullName>
    </submittedName>
</protein>
<organism evidence="1">
    <name type="scientific">Desulfobacca acetoxidans</name>
    <dbReference type="NCBI Taxonomy" id="60893"/>
    <lineage>
        <taxon>Bacteria</taxon>
        <taxon>Pseudomonadati</taxon>
        <taxon>Thermodesulfobacteriota</taxon>
        <taxon>Desulfobaccia</taxon>
        <taxon>Desulfobaccales</taxon>
        <taxon>Desulfobaccaceae</taxon>
        <taxon>Desulfobacca</taxon>
    </lineage>
</organism>
<gene>
    <name evidence="1" type="ORF">ENW48_10100</name>
</gene>
<dbReference type="EMBL" id="DTKJ01000070">
    <property type="protein sequence ID" value="HGZ12549.1"/>
    <property type="molecule type" value="Genomic_DNA"/>
</dbReference>